<feature type="domain" description="RRM" evidence="10">
    <location>
        <begin position="885"/>
        <end position="962"/>
    </location>
</feature>
<keyword evidence="5" id="KW-0010">Activator</keyword>
<dbReference type="GO" id="GO:0045944">
    <property type="term" value="P:positive regulation of transcription by RNA polymerase II"/>
    <property type="evidence" value="ECO:0007669"/>
    <property type="project" value="TreeGrafter"/>
</dbReference>
<dbReference type="SUPFAM" id="SSF54928">
    <property type="entry name" value="RNA-binding domain, RBD"/>
    <property type="match status" value="1"/>
</dbReference>
<sequence length="1005" mass="112603">MWSSKMAVRWRGNVEDLNAGNSDFLTSNNPNELLLSRRDMEAVEMDAQSCVDHSILAIFEDSTVASEDKSGAEEERETLLSALSEMLDSVEDDDVTLSPFDTLPDTKLLTHLERRENSMDLSLSERLRPRSKSPNVTLSIKIDGDKEAESKLERTNPSHLFKKQKCIHSQNIKAENEVEIFTSTSLVNLVRLMHPYCLKLHVEEEGDKLKEHTLFSQEEVWKYERPSEDSDEEINVVSDDEVEEVNREDEKRDNDSVLKSALLNVQSSRTPPSREKKRVSFGPVQMVSLDESAEEELNESNLTSQSVSVPLNGTKAIENPAGSPLKAETKAKSLSLQEYRQLCKRRQPLVEKQGNNITKWPCVSEPPTELTPICLHGQNSCCPKAAHHNPDSRRTCADHKSQTQPRPHPSTQARRSGLKRPRTESKILSPTSLQANVTVNQNVSESKKSPIKKPLNIDPPNPVFLHLPASQTTPPTTDHSSSSPKWSSAVETLTASSTFLKFKLNPQAHQPKDSHPPPARVLRPQALCPTSTQTKSSSELKTLQPQRSSPNQTIGVKLQPKNPPSPGPDTAREMKRPSLTAPPSPLDAPTPVKETLSEVPPSVSALEKPADSGIEAPDLTSLLEQFEETQAQGLRVGEKELKLATSSSNVLTDAHLDRTQPAVEALVPNPKTLRDSPHLQTAPDIPEPLGTEIILSTQQHQPARRKNPLSKAIQIIDPRPLPSKRTHTNLPELPAARPSPPMYSAVFIDHDYCGSTTSAAQHCRTSKPKDEPKITDELQRTTSDSIAAAECKQQTSTCDVNPPIRAVDDSAKTSRSTGKTKASSQAFREQFMFVVIPLRFPLPTSALQRVYRRKLRDVYSSRESRKLRREHEIRMQKLKAIDERRVVYVGRICRTMTHEELRERFCQFGEVECVSLHFRDRGDHYAFVTFYNMDDAFAAIDNGGKLRRPNELPFDICFGGRRQFCNSQYADLDENKDAEPYPVKNRFEDLDFDSLLKEAQKGIKS</sequence>
<feature type="compositionally biased region" description="Basic and acidic residues" evidence="9">
    <location>
        <begin position="388"/>
        <end position="401"/>
    </location>
</feature>
<dbReference type="GO" id="GO:0003723">
    <property type="term" value="F:RNA binding"/>
    <property type="evidence" value="ECO:0007669"/>
    <property type="project" value="UniProtKB-UniRule"/>
</dbReference>
<keyword evidence="12" id="KW-1185">Reference proteome</keyword>
<evidence type="ECO:0000256" key="9">
    <source>
        <dbReference type="SAM" id="MobiDB-lite"/>
    </source>
</evidence>
<evidence type="ECO:0000259" key="10">
    <source>
        <dbReference type="PROSITE" id="PS50102"/>
    </source>
</evidence>
<feature type="compositionally biased region" description="Polar residues" evidence="9">
    <location>
        <begin position="426"/>
        <end position="444"/>
    </location>
</feature>
<evidence type="ECO:0000256" key="7">
    <source>
        <dbReference type="ARBA" id="ARBA00023242"/>
    </source>
</evidence>
<comment type="caution">
    <text evidence="11">The sequence shown here is derived from an EMBL/GenBank/DDBJ whole genome shotgun (WGS) entry which is preliminary data.</text>
</comment>
<keyword evidence="6" id="KW-0804">Transcription</keyword>
<dbReference type="InterPro" id="IPR034605">
    <property type="entry name" value="PGC-1"/>
</dbReference>
<feature type="region of interest" description="Disordered" evidence="9">
    <location>
        <begin position="383"/>
        <end position="489"/>
    </location>
</feature>
<dbReference type="GO" id="GO:0005634">
    <property type="term" value="C:nucleus"/>
    <property type="evidence" value="ECO:0007669"/>
    <property type="project" value="UniProtKB-SubCell"/>
</dbReference>
<evidence type="ECO:0000313" key="11">
    <source>
        <dbReference type="EMBL" id="KAK1886505.1"/>
    </source>
</evidence>
<feature type="region of interest" description="Disordered" evidence="9">
    <location>
        <begin position="239"/>
        <end position="280"/>
    </location>
</feature>
<keyword evidence="7" id="KW-0539">Nucleus</keyword>
<dbReference type="PROSITE" id="PS50102">
    <property type="entry name" value="RRM"/>
    <property type="match status" value="1"/>
</dbReference>
<proteinExistence type="predicted"/>
<feature type="compositionally biased region" description="Low complexity" evidence="9">
    <location>
        <begin position="472"/>
        <end position="484"/>
    </location>
</feature>
<accession>A0AAD9F5I7</accession>
<evidence type="ECO:0000256" key="2">
    <source>
        <dbReference type="ARBA" id="ARBA00022553"/>
    </source>
</evidence>
<dbReference type="GO" id="GO:0003712">
    <property type="term" value="F:transcription coregulator activity"/>
    <property type="evidence" value="ECO:0007669"/>
    <property type="project" value="InterPro"/>
</dbReference>
<name>A0AAD9F5I7_DISEL</name>
<gene>
    <name evidence="11" type="ORF">KUDE01_030220</name>
</gene>
<organism evidence="11 12">
    <name type="scientific">Dissostichus eleginoides</name>
    <name type="common">Patagonian toothfish</name>
    <name type="synonym">Dissostichus amissus</name>
    <dbReference type="NCBI Taxonomy" id="100907"/>
    <lineage>
        <taxon>Eukaryota</taxon>
        <taxon>Metazoa</taxon>
        <taxon>Chordata</taxon>
        <taxon>Craniata</taxon>
        <taxon>Vertebrata</taxon>
        <taxon>Euteleostomi</taxon>
        <taxon>Actinopterygii</taxon>
        <taxon>Neopterygii</taxon>
        <taxon>Teleostei</taxon>
        <taxon>Neoteleostei</taxon>
        <taxon>Acanthomorphata</taxon>
        <taxon>Eupercaria</taxon>
        <taxon>Perciformes</taxon>
        <taxon>Notothenioidei</taxon>
        <taxon>Nototheniidae</taxon>
        <taxon>Dissostichus</taxon>
    </lineage>
</organism>
<feature type="region of interest" description="Disordered" evidence="9">
    <location>
        <begin position="798"/>
        <end position="821"/>
    </location>
</feature>
<dbReference type="Proteomes" id="UP001228049">
    <property type="component" value="Unassembled WGS sequence"/>
</dbReference>
<dbReference type="PANTHER" id="PTHR15528:SF5">
    <property type="entry name" value="PEROXISOME PROLIFERATOR-ACTIVATED RECEPTOR GAMMA COACTIVATOR-RELATED PROTEIN 1"/>
    <property type="match status" value="1"/>
</dbReference>
<evidence type="ECO:0000256" key="3">
    <source>
        <dbReference type="ARBA" id="ARBA00022884"/>
    </source>
</evidence>
<evidence type="ECO:0000313" key="12">
    <source>
        <dbReference type="Proteomes" id="UP001228049"/>
    </source>
</evidence>
<dbReference type="SMART" id="SM00360">
    <property type="entry name" value="RRM"/>
    <property type="match status" value="1"/>
</dbReference>
<comment type="subcellular location">
    <subcellularLocation>
        <location evidence="1">Nucleus</location>
    </subcellularLocation>
</comment>
<dbReference type="Pfam" id="PF00076">
    <property type="entry name" value="RRM_1"/>
    <property type="match status" value="1"/>
</dbReference>
<feature type="compositionally biased region" description="Polar residues" evidence="9">
    <location>
        <begin position="528"/>
        <end position="554"/>
    </location>
</feature>
<dbReference type="Gene3D" id="3.30.70.330">
    <property type="match status" value="1"/>
</dbReference>
<keyword evidence="11" id="KW-0675">Receptor</keyword>
<reference evidence="11" key="1">
    <citation type="submission" date="2023-04" db="EMBL/GenBank/DDBJ databases">
        <title>Chromosome-level genome of Chaenocephalus aceratus.</title>
        <authorList>
            <person name="Park H."/>
        </authorList>
    </citation>
    <scope>NUCLEOTIDE SEQUENCE</scope>
    <source>
        <strain evidence="11">DE</strain>
        <tissue evidence="11">Muscle</tissue>
    </source>
</reference>
<feature type="region of interest" description="Disordered" evidence="9">
    <location>
        <begin position="528"/>
        <end position="613"/>
    </location>
</feature>
<evidence type="ECO:0000256" key="8">
    <source>
        <dbReference type="PROSITE-ProRule" id="PRU00176"/>
    </source>
</evidence>
<keyword evidence="2" id="KW-0597">Phosphoprotein</keyword>
<evidence type="ECO:0000256" key="6">
    <source>
        <dbReference type="ARBA" id="ARBA00023163"/>
    </source>
</evidence>
<keyword evidence="4" id="KW-0805">Transcription regulation</keyword>
<dbReference type="EMBL" id="JASDAP010000020">
    <property type="protein sequence ID" value="KAK1886505.1"/>
    <property type="molecule type" value="Genomic_DNA"/>
</dbReference>
<keyword evidence="3 8" id="KW-0694">RNA-binding</keyword>
<dbReference type="AlphaFoldDB" id="A0AAD9F5I7"/>
<dbReference type="InterPro" id="IPR012677">
    <property type="entry name" value="Nucleotide-bd_a/b_plait_sf"/>
</dbReference>
<dbReference type="PANTHER" id="PTHR15528">
    <property type="entry name" value="PEROXISOME PROLIFERATOR ACTIVATED RECEPTOR GAMMA COACTIVATOR 1 PGC-1 -RELATED"/>
    <property type="match status" value="1"/>
</dbReference>
<feature type="compositionally biased region" description="Polar residues" evidence="9">
    <location>
        <begin position="402"/>
        <end position="414"/>
    </location>
</feature>
<dbReference type="InterPro" id="IPR000504">
    <property type="entry name" value="RRM_dom"/>
</dbReference>
<evidence type="ECO:0000256" key="1">
    <source>
        <dbReference type="ARBA" id="ARBA00004123"/>
    </source>
</evidence>
<evidence type="ECO:0000256" key="4">
    <source>
        <dbReference type="ARBA" id="ARBA00023015"/>
    </source>
</evidence>
<feature type="compositionally biased region" description="Basic and acidic residues" evidence="9">
    <location>
        <begin position="244"/>
        <end position="256"/>
    </location>
</feature>
<dbReference type="InterPro" id="IPR035979">
    <property type="entry name" value="RBD_domain_sf"/>
</dbReference>
<evidence type="ECO:0000256" key="5">
    <source>
        <dbReference type="ARBA" id="ARBA00023159"/>
    </source>
</evidence>
<protein>
    <submittedName>
        <fullName evidence="11">Peroxisome proliferator-activated receptor gamma coactivator-related protein 1</fullName>
    </submittedName>
</protein>